<sequence length="115" mass="13375">MTTEMDSVKIKKPQLQTPTSREMLNQQAQILIDEVNAKRKRDTSLLDDFKKSLEIQASNAYSMVEQNVFQLYEENGKLLQEKLQELFATLDRIAKLEQELEQFKVALGALYQDIH</sequence>
<dbReference type="EMBL" id="JAIZAY010000006">
    <property type="protein sequence ID" value="KAJ8040760.1"/>
    <property type="molecule type" value="Genomic_DNA"/>
</dbReference>
<evidence type="ECO:0000313" key="2">
    <source>
        <dbReference type="EMBL" id="KAJ8040760.1"/>
    </source>
</evidence>
<evidence type="ECO:0000256" key="1">
    <source>
        <dbReference type="SAM" id="Coils"/>
    </source>
</evidence>
<keyword evidence="3" id="KW-1185">Reference proteome</keyword>
<dbReference type="AlphaFoldDB" id="A0A9Q1C9T9"/>
<protein>
    <submittedName>
        <fullName evidence="2">Synaptonemal complex central element protein 2</fullName>
    </submittedName>
</protein>
<gene>
    <name evidence="2" type="ORF">HOLleu_15155</name>
</gene>
<dbReference type="GO" id="GO:0000801">
    <property type="term" value="C:central element"/>
    <property type="evidence" value="ECO:0007669"/>
    <property type="project" value="InterPro"/>
</dbReference>
<proteinExistence type="predicted"/>
<feature type="coiled-coil region" evidence="1">
    <location>
        <begin position="79"/>
        <end position="113"/>
    </location>
</feature>
<dbReference type="OrthoDB" id="6142414at2759"/>
<keyword evidence="1" id="KW-0175">Coiled coil</keyword>
<name>A0A9Q1C9T9_HOLLE</name>
<organism evidence="2 3">
    <name type="scientific">Holothuria leucospilota</name>
    <name type="common">Black long sea cucumber</name>
    <name type="synonym">Mertensiothuria leucospilota</name>
    <dbReference type="NCBI Taxonomy" id="206669"/>
    <lineage>
        <taxon>Eukaryota</taxon>
        <taxon>Metazoa</taxon>
        <taxon>Echinodermata</taxon>
        <taxon>Eleutherozoa</taxon>
        <taxon>Echinozoa</taxon>
        <taxon>Holothuroidea</taxon>
        <taxon>Aspidochirotacea</taxon>
        <taxon>Aspidochirotida</taxon>
        <taxon>Holothuriidae</taxon>
        <taxon>Holothuria</taxon>
    </lineage>
</organism>
<dbReference type="GO" id="GO:0007130">
    <property type="term" value="P:synaptonemal complex assembly"/>
    <property type="evidence" value="ECO:0007669"/>
    <property type="project" value="InterPro"/>
</dbReference>
<dbReference type="Proteomes" id="UP001152320">
    <property type="component" value="Chromosome 6"/>
</dbReference>
<accession>A0A9Q1C9T9</accession>
<evidence type="ECO:0000313" key="3">
    <source>
        <dbReference type="Proteomes" id="UP001152320"/>
    </source>
</evidence>
<dbReference type="InterPro" id="IPR034609">
    <property type="entry name" value="Syce2"/>
</dbReference>
<dbReference type="PANTHER" id="PTHR28398">
    <property type="entry name" value="SYNAPTONEMAL COMPLEX CENTRAL ELEMENT PROTEIN 2"/>
    <property type="match status" value="1"/>
</dbReference>
<comment type="caution">
    <text evidence="2">The sequence shown here is derived from an EMBL/GenBank/DDBJ whole genome shotgun (WGS) entry which is preliminary data.</text>
</comment>
<dbReference type="PANTHER" id="PTHR28398:SF1">
    <property type="entry name" value="SYNAPTONEMAL COMPLEX CENTRAL ELEMENT PROTEIN 2"/>
    <property type="match status" value="1"/>
</dbReference>
<reference evidence="2" key="1">
    <citation type="submission" date="2021-10" db="EMBL/GenBank/DDBJ databases">
        <title>Tropical sea cucumber genome reveals ecological adaptation and Cuvierian tubules defense mechanism.</title>
        <authorList>
            <person name="Chen T."/>
        </authorList>
    </citation>
    <scope>NUCLEOTIDE SEQUENCE</scope>
    <source>
        <strain evidence="2">Nanhai2018</strain>
        <tissue evidence="2">Muscle</tissue>
    </source>
</reference>